<feature type="compositionally biased region" description="Low complexity" evidence="1">
    <location>
        <begin position="127"/>
        <end position="140"/>
    </location>
</feature>
<evidence type="ECO:0000313" key="2">
    <source>
        <dbReference type="EMBL" id="MFC4358133.1"/>
    </source>
</evidence>
<dbReference type="EMBL" id="JBHSDS010000006">
    <property type="protein sequence ID" value="MFC4358133.1"/>
    <property type="molecule type" value="Genomic_DNA"/>
</dbReference>
<dbReference type="RefSeq" id="WP_267624289.1">
    <property type="nucleotide sequence ID" value="NZ_JAODIW010000008.1"/>
</dbReference>
<feature type="compositionally biased region" description="Acidic residues" evidence="1">
    <location>
        <begin position="148"/>
        <end position="183"/>
    </location>
</feature>
<feature type="compositionally biased region" description="Acidic residues" evidence="1">
    <location>
        <begin position="91"/>
        <end position="108"/>
    </location>
</feature>
<comment type="caution">
    <text evidence="2">The sequence shown here is derived from an EMBL/GenBank/DDBJ whole genome shotgun (WGS) entry which is preliminary data.</text>
</comment>
<protein>
    <recommendedName>
        <fullName evidence="4">Oxidoreductase</fullName>
    </recommendedName>
</protein>
<name>A0ABD5PBM8_9EURY</name>
<evidence type="ECO:0000256" key="1">
    <source>
        <dbReference type="SAM" id="MobiDB-lite"/>
    </source>
</evidence>
<gene>
    <name evidence="2" type="ORF">ACFO0N_09250</name>
</gene>
<organism evidence="2 3">
    <name type="scientific">Halobium salinum</name>
    <dbReference type="NCBI Taxonomy" id="1364940"/>
    <lineage>
        <taxon>Archaea</taxon>
        <taxon>Methanobacteriati</taxon>
        <taxon>Methanobacteriota</taxon>
        <taxon>Stenosarchaea group</taxon>
        <taxon>Halobacteria</taxon>
        <taxon>Halobacteriales</taxon>
        <taxon>Haloferacaceae</taxon>
        <taxon>Halobium</taxon>
    </lineage>
</organism>
<keyword evidence="3" id="KW-1185">Reference proteome</keyword>
<accession>A0ABD5PBM8</accession>
<feature type="region of interest" description="Disordered" evidence="1">
    <location>
        <begin position="66"/>
        <end position="236"/>
    </location>
</feature>
<evidence type="ECO:0000313" key="3">
    <source>
        <dbReference type="Proteomes" id="UP001595921"/>
    </source>
</evidence>
<proteinExistence type="predicted"/>
<dbReference type="Pfam" id="PF23373">
    <property type="entry name" value="DUF7093"/>
    <property type="match status" value="1"/>
</dbReference>
<dbReference type="Proteomes" id="UP001595921">
    <property type="component" value="Unassembled WGS sequence"/>
</dbReference>
<dbReference type="AlphaFoldDB" id="A0ABD5PBM8"/>
<dbReference type="InterPro" id="IPR055519">
    <property type="entry name" value="DUF7093"/>
</dbReference>
<sequence>MGLRCLLGHDFDDVEVEREREEEGEEMVVTVREVKTCVRCGHQQVVSENKEVTSIRPPAEATAETVLAGSGDATAADAEGHAAGGDGGAFDADEGDDATFIDAEDDGQPEATVGARGVDGSAVGANDATAEGDGEFAAADAGHRADDPTDADDADGFNDDEFEPPESAEEDDGVILDDDGEEMEAGRGHGEWPDSDDVGYDESEAANPWPDQQGEDEGYDAQSPDGEATDVEFGGGLTPQMEMAESELADVEGADGAGTEVEEGYDAEFIESPDSGAESVGDGFVRADDAEVGGDSSGVPTEYYCPSCEMTRGADGSSMRAGDICPECKTGYVTEREQ</sequence>
<reference evidence="2 3" key="1">
    <citation type="journal article" date="2019" name="Int. J. Syst. Evol. Microbiol.">
        <title>The Global Catalogue of Microorganisms (GCM) 10K type strain sequencing project: providing services to taxonomists for standard genome sequencing and annotation.</title>
        <authorList>
            <consortium name="The Broad Institute Genomics Platform"/>
            <consortium name="The Broad Institute Genome Sequencing Center for Infectious Disease"/>
            <person name="Wu L."/>
            <person name="Ma J."/>
        </authorList>
    </citation>
    <scope>NUCLEOTIDE SEQUENCE [LARGE SCALE GENOMIC DNA]</scope>
    <source>
        <strain evidence="2 3">CGMCC 1.12553</strain>
    </source>
</reference>
<feature type="compositionally biased region" description="Acidic residues" evidence="1">
    <location>
        <begin position="193"/>
        <end position="204"/>
    </location>
</feature>
<evidence type="ECO:0008006" key="4">
    <source>
        <dbReference type="Google" id="ProtNLM"/>
    </source>
</evidence>